<proteinExistence type="inferred from homology"/>
<sequence length="227" mass="26080">MSDDWETADITPVVKPSDRWEGEDEDDVKDNWDDEDEDDQSDSTPVVASQPKKKKTLQQILAEKEEKKRKEAEERRLKLEAEAKNNSPEEQNREKLRRQRMQEEADLRTAMETCGVSATGTIDSMVPVDKDDYDNLRKLLVAKLSPNESSPLYVGFLEELLRDLTANLEVDDIRKLSSTVNTVVNEKIKMTKLTKGKKKKQGTSLKVERDERDTFDDYGGGEFDDFM</sequence>
<dbReference type="GO" id="GO:0001732">
    <property type="term" value="P:formation of cytoplasmic translation initiation complex"/>
    <property type="evidence" value="ECO:0007669"/>
    <property type="project" value="UniProtKB-UniRule"/>
</dbReference>
<dbReference type="RefSeq" id="XP_003745102.1">
    <property type="nucleotide sequence ID" value="XM_003745054.1"/>
</dbReference>
<dbReference type="AlphaFoldDB" id="A0AAJ6QVD4"/>
<name>A0AAJ6QVD4_9ACAR</name>
<comment type="subunit">
    <text evidence="4">Component of the eukaryotic translation initiation factor 3 (eIF-3) complex.</text>
</comment>
<dbReference type="CTD" id="8669"/>
<keyword evidence="2 4" id="KW-0396">Initiation factor</keyword>
<feature type="compositionally biased region" description="Acidic residues" evidence="5">
    <location>
        <begin position="21"/>
        <end position="41"/>
    </location>
</feature>
<dbReference type="InterPro" id="IPR013906">
    <property type="entry name" value="eIF3j"/>
</dbReference>
<dbReference type="GO" id="GO:0005852">
    <property type="term" value="C:eukaryotic translation initiation factor 3 complex"/>
    <property type="evidence" value="ECO:0007669"/>
    <property type="project" value="UniProtKB-UniRule"/>
</dbReference>
<feature type="region of interest" description="Disordered" evidence="5">
    <location>
        <begin position="1"/>
        <end position="103"/>
    </location>
</feature>
<dbReference type="Pfam" id="PF08597">
    <property type="entry name" value="eIF3_subunit"/>
    <property type="match status" value="1"/>
</dbReference>
<dbReference type="Gene3D" id="1.10.246.60">
    <property type="entry name" value="Eukaryotic translation initiation factor 3 like domains"/>
    <property type="match status" value="1"/>
</dbReference>
<dbReference type="PANTHER" id="PTHR21681:SF0">
    <property type="entry name" value="EUKARYOTIC TRANSLATION INITIATION FACTOR 3 SUBUNIT J"/>
    <property type="match status" value="1"/>
</dbReference>
<dbReference type="GO" id="GO:0003743">
    <property type="term" value="F:translation initiation factor activity"/>
    <property type="evidence" value="ECO:0007669"/>
    <property type="project" value="UniProtKB-UniRule"/>
</dbReference>
<dbReference type="GO" id="GO:0016282">
    <property type="term" value="C:eukaryotic 43S preinitiation complex"/>
    <property type="evidence" value="ECO:0007669"/>
    <property type="project" value="UniProtKB-UniRule"/>
</dbReference>
<evidence type="ECO:0000256" key="1">
    <source>
        <dbReference type="ARBA" id="ARBA00022490"/>
    </source>
</evidence>
<feature type="compositionally biased region" description="Basic and acidic residues" evidence="5">
    <location>
        <begin position="62"/>
        <end position="83"/>
    </location>
</feature>
<organism evidence="6 7">
    <name type="scientific">Galendromus occidentalis</name>
    <name type="common">western predatory mite</name>
    <dbReference type="NCBI Taxonomy" id="34638"/>
    <lineage>
        <taxon>Eukaryota</taxon>
        <taxon>Metazoa</taxon>
        <taxon>Ecdysozoa</taxon>
        <taxon>Arthropoda</taxon>
        <taxon>Chelicerata</taxon>
        <taxon>Arachnida</taxon>
        <taxon>Acari</taxon>
        <taxon>Parasitiformes</taxon>
        <taxon>Mesostigmata</taxon>
        <taxon>Gamasina</taxon>
        <taxon>Phytoseioidea</taxon>
        <taxon>Phytoseiidae</taxon>
        <taxon>Typhlodrominae</taxon>
        <taxon>Galendromus</taxon>
    </lineage>
</organism>
<evidence type="ECO:0000313" key="7">
    <source>
        <dbReference type="RefSeq" id="XP_003745102.1"/>
    </source>
</evidence>
<evidence type="ECO:0000313" key="6">
    <source>
        <dbReference type="Proteomes" id="UP000694867"/>
    </source>
</evidence>
<dbReference type="Proteomes" id="UP000694867">
    <property type="component" value="Unplaced"/>
</dbReference>
<evidence type="ECO:0000256" key="3">
    <source>
        <dbReference type="ARBA" id="ARBA00022917"/>
    </source>
</evidence>
<dbReference type="PANTHER" id="PTHR21681">
    <property type="entry name" value="EUKARYOTIC TRANSLATION INITIATION FACTOR 3 SUBUNIT J"/>
    <property type="match status" value="1"/>
</dbReference>
<comment type="function">
    <text evidence="4">Component of the eukaryotic translation initiation factor 3 (eIF-3) complex, which is involved in protein synthesis of a specialized repertoire of mRNAs and, together with other initiation factors, stimulates binding of mRNA and methionyl-tRNAi to the 40S ribosome. The eIF-3 complex specifically targets and initiates translation of a subset of mRNAs involved in cell proliferation.</text>
</comment>
<dbReference type="InterPro" id="IPR023194">
    <property type="entry name" value="eIF3-like_dom_sf"/>
</dbReference>
<evidence type="ECO:0000256" key="4">
    <source>
        <dbReference type="HAMAP-Rule" id="MF_03009"/>
    </source>
</evidence>
<feature type="compositionally biased region" description="Basic and acidic residues" evidence="5">
    <location>
        <begin position="90"/>
        <end position="103"/>
    </location>
</feature>
<evidence type="ECO:0000256" key="2">
    <source>
        <dbReference type="ARBA" id="ARBA00022540"/>
    </source>
</evidence>
<reference evidence="7" key="1">
    <citation type="submission" date="2025-08" db="UniProtKB">
        <authorList>
            <consortium name="RefSeq"/>
        </authorList>
    </citation>
    <scope>IDENTIFICATION</scope>
</reference>
<keyword evidence="6" id="KW-1185">Reference proteome</keyword>
<dbReference type="HAMAP" id="MF_03009">
    <property type="entry name" value="eIF3j"/>
    <property type="match status" value="1"/>
</dbReference>
<gene>
    <name evidence="7" type="primary">LOC100906560</name>
</gene>
<comment type="subcellular location">
    <subcellularLocation>
        <location evidence="4">Cytoplasm</location>
    </subcellularLocation>
</comment>
<keyword evidence="1 4" id="KW-0963">Cytoplasm</keyword>
<dbReference type="GO" id="GO:0033290">
    <property type="term" value="C:eukaryotic 48S preinitiation complex"/>
    <property type="evidence" value="ECO:0007669"/>
    <property type="project" value="UniProtKB-UniRule"/>
</dbReference>
<evidence type="ECO:0000256" key="5">
    <source>
        <dbReference type="SAM" id="MobiDB-lite"/>
    </source>
</evidence>
<protein>
    <recommendedName>
        <fullName evidence="4">Eukaryotic translation initiation factor 3 subunit J</fullName>
        <shortName evidence="4">eIF3j</shortName>
    </recommendedName>
</protein>
<keyword evidence="3 4" id="KW-0648">Protein biosynthesis</keyword>
<comment type="similarity">
    <text evidence="4">Belongs to the eIF-3 subunit J family.</text>
</comment>
<dbReference type="KEGG" id="goe:100906560"/>
<accession>A0AAJ6QVD4</accession>
<feature type="region of interest" description="Disordered" evidence="5">
    <location>
        <begin position="198"/>
        <end position="227"/>
    </location>
</feature>
<dbReference type="GeneID" id="100906560"/>